<organism evidence="2 3">
    <name type="scientific">Pristionchus fissidentatus</name>
    <dbReference type="NCBI Taxonomy" id="1538716"/>
    <lineage>
        <taxon>Eukaryota</taxon>
        <taxon>Metazoa</taxon>
        <taxon>Ecdysozoa</taxon>
        <taxon>Nematoda</taxon>
        <taxon>Chromadorea</taxon>
        <taxon>Rhabditida</taxon>
        <taxon>Rhabditina</taxon>
        <taxon>Diplogasteromorpha</taxon>
        <taxon>Diplogasteroidea</taxon>
        <taxon>Neodiplogasteridae</taxon>
        <taxon>Pristionchus</taxon>
    </lineage>
</organism>
<name>A0AAV5WW11_9BILA</name>
<evidence type="ECO:0000256" key="1">
    <source>
        <dbReference type="SAM" id="SignalP"/>
    </source>
</evidence>
<keyword evidence="1" id="KW-0732">Signal</keyword>
<sequence>KLLVSCLLLVHLLSLGSAKAPLNITIIDDFSLAFVPSSPYERSHLSSGPFICPSSAYPNALGQFQFTSDVISGVKSSTNMWIQYYAYAGGDGDPVPNKIFASRDNFTETAIPVYTKFCAEGPEENDFER</sequence>
<keyword evidence="3" id="KW-1185">Reference proteome</keyword>
<dbReference type="Proteomes" id="UP001432322">
    <property type="component" value="Unassembled WGS sequence"/>
</dbReference>
<proteinExistence type="predicted"/>
<protein>
    <submittedName>
        <fullName evidence="2">Uncharacterized protein</fullName>
    </submittedName>
</protein>
<accession>A0AAV5WW11</accession>
<feature type="signal peptide" evidence="1">
    <location>
        <begin position="1"/>
        <end position="18"/>
    </location>
</feature>
<dbReference type="EMBL" id="BTSY01000006">
    <property type="protein sequence ID" value="GMT34785.1"/>
    <property type="molecule type" value="Genomic_DNA"/>
</dbReference>
<dbReference type="AlphaFoldDB" id="A0AAV5WW11"/>
<evidence type="ECO:0000313" key="2">
    <source>
        <dbReference type="EMBL" id="GMT34785.1"/>
    </source>
</evidence>
<reference evidence="2" key="1">
    <citation type="submission" date="2023-10" db="EMBL/GenBank/DDBJ databases">
        <title>Genome assembly of Pristionchus species.</title>
        <authorList>
            <person name="Yoshida K."/>
            <person name="Sommer R.J."/>
        </authorList>
    </citation>
    <scope>NUCLEOTIDE SEQUENCE</scope>
    <source>
        <strain evidence="2">RS5133</strain>
    </source>
</reference>
<feature type="non-terminal residue" evidence="2">
    <location>
        <position position="129"/>
    </location>
</feature>
<feature type="chain" id="PRO_5043876520" evidence="1">
    <location>
        <begin position="19"/>
        <end position="129"/>
    </location>
</feature>
<comment type="caution">
    <text evidence="2">The sequence shown here is derived from an EMBL/GenBank/DDBJ whole genome shotgun (WGS) entry which is preliminary data.</text>
</comment>
<feature type="non-terminal residue" evidence="2">
    <location>
        <position position="1"/>
    </location>
</feature>
<evidence type="ECO:0000313" key="3">
    <source>
        <dbReference type="Proteomes" id="UP001432322"/>
    </source>
</evidence>
<gene>
    <name evidence="2" type="ORF">PFISCL1PPCAC_26082</name>
</gene>